<accession>A0A183JNL6</accession>
<dbReference type="EMBL" id="UZAK01005568">
    <property type="protein sequence ID" value="VDO87940.1"/>
    <property type="molecule type" value="Genomic_DNA"/>
</dbReference>
<dbReference type="Proteomes" id="UP000279833">
    <property type="component" value="Unassembled WGS sequence"/>
</dbReference>
<keyword evidence="1" id="KW-1133">Transmembrane helix</keyword>
<evidence type="ECO:0000313" key="4">
    <source>
        <dbReference type="WBParaSite" id="SCUD_0000430201-mRNA-1"/>
    </source>
</evidence>
<evidence type="ECO:0000313" key="2">
    <source>
        <dbReference type="EMBL" id="VDO87940.1"/>
    </source>
</evidence>
<feature type="transmembrane region" description="Helical" evidence="1">
    <location>
        <begin position="6"/>
        <end position="30"/>
    </location>
</feature>
<protein>
    <submittedName>
        <fullName evidence="4">E5 protein</fullName>
    </submittedName>
</protein>
<name>A0A183JNL6_9TREM</name>
<organism evidence="4">
    <name type="scientific">Schistosoma curassoni</name>
    <dbReference type="NCBI Taxonomy" id="6186"/>
    <lineage>
        <taxon>Eukaryota</taxon>
        <taxon>Metazoa</taxon>
        <taxon>Spiralia</taxon>
        <taxon>Lophotrochozoa</taxon>
        <taxon>Platyhelminthes</taxon>
        <taxon>Trematoda</taxon>
        <taxon>Digenea</taxon>
        <taxon>Strigeidida</taxon>
        <taxon>Schistosomatoidea</taxon>
        <taxon>Schistosomatidae</taxon>
        <taxon>Schistosoma</taxon>
    </lineage>
</organism>
<keyword evidence="3" id="KW-1185">Reference proteome</keyword>
<proteinExistence type="predicted"/>
<dbReference type="AlphaFoldDB" id="A0A183JNL6"/>
<dbReference type="WBParaSite" id="SCUD_0000430201-mRNA-1">
    <property type="protein sequence ID" value="SCUD_0000430201-mRNA-1"/>
    <property type="gene ID" value="SCUD_0000430201"/>
</dbReference>
<reference evidence="2 3" key="2">
    <citation type="submission" date="2018-11" db="EMBL/GenBank/DDBJ databases">
        <authorList>
            <consortium name="Pathogen Informatics"/>
        </authorList>
    </citation>
    <scope>NUCLEOTIDE SEQUENCE [LARGE SCALE GENOMIC DNA]</scope>
    <source>
        <strain evidence="2">Dakar</strain>
        <strain evidence="3">Dakar, Senegal</strain>
    </source>
</reference>
<evidence type="ECO:0000313" key="3">
    <source>
        <dbReference type="Proteomes" id="UP000279833"/>
    </source>
</evidence>
<keyword evidence="1" id="KW-0472">Membrane</keyword>
<evidence type="ECO:0000256" key="1">
    <source>
        <dbReference type="SAM" id="Phobius"/>
    </source>
</evidence>
<gene>
    <name evidence="2" type="ORF">SCUD_LOCUS4300</name>
</gene>
<reference evidence="4" key="1">
    <citation type="submission" date="2016-06" db="UniProtKB">
        <authorList>
            <consortium name="WormBaseParasite"/>
        </authorList>
    </citation>
    <scope>IDENTIFICATION</scope>
</reference>
<sequence>MLDCNGLWINIIEVLLFQVVWHLVLAVLYVRLMILLSID</sequence>
<keyword evidence="1" id="KW-0812">Transmembrane</keyword>